<keyword evidence="5 12" id="KW-0812">Transmembrane</keyword>
<keyword evidence="8" id="KW-0067">ATP-binding</keyword>
<dbReference type="Gene3D" id="3.30.565.10">
    <property type="entry name" value="Histidine kinase-like ATPase, C-terminal domain"/>
    <property type="match status" value="1"/>
</dbReference>
<sequence length="596" mass="68236">MNFQKRMVMAFSALILAASVIFGFIYYTTLKNNYIETEKNNLQTAADNYAQQFAYTVGQMEEVISQILSNQEALKAIQILSHEGNSKKDKTYYYTEARRTLRALLNADYYKKSFNRVVLFMQNGTVISGTNYKYNPVDAQMDINGIGWLDELSGKRGKYVLLGMHQDDWDKENGRLVISAVKEILGENLGYLEVQKEVEALDGLFVPGNDKWSLYVLQGEKLLYSSSKNVPEMAEILEAVQEESEGPGTRRMNSTGELTAVSQIQSNQLRVVIADHTLVSREAMKKAFPFTAMIVILMGTGLFACICFMSRHMVKPIRQLKQQMEQTDIENMKVSEQVVIADKEIGKLYDAYIHVLRKLEQSIRKERLLSELQQKAQFDLLQAQVNPHFLFNVLNVISSRGAEADDEVICDICSDLAQMLRYSTDVKEKRARLEEEVHYLRLYLTLLKFRYEDMLEYRINIEEPLYGLEIPKMVLQQIVENSVAHGYQDVDRIKRICVCGSRRPDGWIIQIRDNGTGMSKEKIQEIYARCGEIREALSEKRSHVEMGIGGMGLVNTYARLYQIYGEDFFMEIRTLAEGVEVAIGVRQQGGISCTRY</sequence>
<dbReference type="PANTHER" id="PTHR34220:SF11">
    <property type="entry name" value="SENSOR PROTEIN KINASE HPTS"/>
    <property type="match status" value="1"/>
</dbReference>
<evidence type="ECO:0000256" key="7">
    <source>
        <dbReference type="ARBA" id="ARBA00022777"/>
    </source>
</evidence>
<comment type="subcellular location">
    <subcellularLocation>
        <location evidence="1">Cell membrane</location>
        <topology evidence="1">Multi-pass membrane protein</topology>
    </subcellularLocation>
</comment>
<evidence type="ECO:0000313" key="16">
    <source>
        <dbReference type="Proteomes" id="UP000245412"/>
    </source>
</evidence>
<dbReference type="Pfam" id="PF06580">
    <property type="entry name" value="His_kinase"/>
    <property type="match status" value="1"/>
</dbReference>
<evidence type="ECO:0000256" key="10">
    <source>
        <dbReference type="ARBA" id="ARBA00023012"/>
    </source>
</evidence>
<keyword evidence="6" id="KW-0547">Nucleotide-binding</keyword>
<evidence type="ECO:0000256" key="8">
    <source>
        <dbReference type="ARBA" id="ARBA00022840"/>
    </source>
</evidence>
<keyword evidence="7" id="KW-0418">Kinase</keyword>
<keyword evidence="10" id="KW-0902">Two-component regulatory system</keyword>
<evidence type="ECO:0000256" key="9">
    <source>
        <dbReference type="ARBA" id="ARBA00022989"/>
    </source>
</evidence>
<dbReference type="InterPro" id="IPR010559">
    <property type="entry name" value="Sig_transdc_His_kin_internal"/>
</dbReference>
<keyword evidence="4" id="KW-0808">Transferase</keyword>
<feature type="domain" description="Histidine kinase/HSP90-like ATPase" evidence="13">
    <location>
        <begin position="473"/>
        <end position="559"/>
    </location>
</feature>
<name>A0AB73SZH5_9FIRM</name>
<evidence type="ECO:0000256" key="2">
    <source>
        <dbReference type="ARBA" id="ARBA00022475"/>
    </source>
</evidence>
<evidence type="ECO:0000256" key="1">
    <source>
        <dbReference type="ARBA" id="ARBA00004651"/>
    </source>
</evidence>
<evidence type="ECO:0000313" key="15">
    <source>
        <dbReference type="EMBL" id="PWJ72857.1"/>
    </source>
</evidence>
<dbReference type="InterPro" id="IPR003594">
    <property type="entry name" value="HATPase_dom"/>
</dbReference>
<protein>
    <submittedName>
        <fullName evidence="15">Histidine kinase/DNA gyrase B/HSP90-like ATPase</fullName>
    </submittedName>
</protein>
<keyword evidence="16" id="KW-1185">Reference proteome</keyword>
<dbReference type="Gene3D" id="6.10.340.10">
    <property type="match status" value="1"/>
</dbReference>
<evidence type="ECO:0000259" key="14">
    <source>
        <dbReference type="Pfam" id="PF06580"/>
    </source>
</evidence>
<keyword evidence="2" id="KW-1003">Cell membrane</keyword>
<gene>
    <name evidence="15" type="ORF">C7383_1157</name>
</gene>
<dbReference type="SUPFAM" id="SSF55874">
    <property type="entry name" value="ATPase domain of HSP90 chaperone/DNA topoisomerase II/histidine kinase"/>
    <property type="match status" value="1"/>
</dbReference>
<dbReference type="InterPro" id="IPR036890">
    <property type="entry name" value="HATPase_C_sf"/>
</dbReference>
<dbReference type="GO" id="GO:0005886">
    <property type="term" value="C:plasma membrane"/>
    <property type="evidence" value="ECO:0007669"/>
    <property type="project" value="UniProtKB-SubCell"/>
</dbReference>
<dbReference type="AlphaFoldDB" id="A0AB73SZH5"/>
<keyword evidence="9 12" id="KW-1133">Transmembrane helix</keyword>
<keyword evidence="3" id="KW-0597">Phosphoprotein</keyword>
<proteinExistence type="predicted"/>
<dbReference type="EMBL" id="QGGY01000015">
    <property type="protein sequence ID" value="PWJ72857.1"/>
    <property type="molecule type" value="Genomic_DNA"/>
</dbReference>
<reference evidence="15 16" key="1">
    <citation type="submission" date="2018-05" db="EMBL/GenBank/DDBJ databases">
        <authorList>
            <person name="Goeker M."/>
            <person name="Huntemann M."/>
            <person name="Clum A."/>
            <person name="Pillay M."/>
            <person name="Palaniappan K."/>
            <person name="Varghese N."/>
            <person name="Mikhailova N."/>
            <person name="Stamatis D."/>
            <person name="Reddy T."/>
            <person name="Daum C."/>
            <person name="Shapiro N."/>
            <person name="Ivanova N."/>
            <person name="Kyrpides N."/>
            <person name="Woyke T."/>
        </authorList>
    </citation>
    <scope>NUCLEOTIDE SEQUENCE [LARGE SCALE GENOMIC DNA]</scope>
    <source>
        <strain evidence="15 16">DSM 26524</strain>
    </source>
</reference>
<evidence type="ECO:0000256" key="12">
    <source>
        <dbReference type="SAM" id="Phobius"/>
    </source>
</evidence>
<accession>A0AB73SZH5</accession>
<evidence type="ECO:0000256" key="4">
    <source>
        <dbReference type="ARBA" id="ARBA00022679"/>
    </source>
</evidence>
<evidence type="ECO:0000256" key="3">
    <source>
        <dbReference type="ARBA" id="ARBA00022553"/>
    </source>
</evidence>
<dbReference type="GO" id="GO:0000155">
    <property type="term" value="F:phosphorelay sensor kinase activity"/>
    <property type="evidence" value="ECO:0007669"/>
    <property type="project" value="InterPro"/>
</dbReference>
<evidence type="ECO:0000256" key="6">
    <source>
        <dbReference type="ARBA" id="ARBA00022741"/>
    </source>
</evidence>
<feature type="transmembrane region" description="Helical" evidence="12">
    <location>
        <begin position="287"/>
        <end position="309"/>
    </location>
</feature>
<evidence type="ECO:0000256" key="5">
    <source>
        <dbReference type="ARBA" id="ARBA00022692"/>
    </source>
</evidence>
<comment type="caution">
    <text evidence="15">The sequence shown here is derived from an EMBL/GenBank/DDBJ whole genome shotgun (WGS) entry which is preliminary data.</text>
</comment>
<dbReference type="PANTHER" id="PTHR34220">
    <property type="entry name" value="SENSOR HISTIDINE KINASE YPDA"/>
    <property type="match status" value="1"/>
</dbReference>
<keyword evidence="11 12" id="KW-0472">Membrane</keyword>
<dbReference type="Pfam" id="PF02518">
    <property type="entry name" value="HATPase_c"/>
    <property type="match status" value="1"/>
</dbReference>
<dbReference type="GO" id="GO:0005524">
    <property type="term" value="F:ATP binding"/>
    <property type="evidence" value="ECO:0007669"/>
    <property type="project" value="UniProtKB-KW"/>
</dbReference>
<dbReference type="InterPro" id="IPR050640">
    <property type="entry name" value="Bact_2-comp_sensor_kinase"/>
</dbReference>
<evidence type="ECO:0000259" key="13">
    <source>
        <dbReference type="Pfam" id="PF02518"/>
    </source>
</evidence>
<organism evidence="15 16">
    <name type="scientific">Murimonas intestini</name>
    <dbReference type="NCBI Taxonomy" id="1337051"/>
    <lineage>
        <taxon>Bacteria</taxon>
        <taxon>Bacillati</taxon>
        <taxon>Bacillota</taxon>
        <taxon>Clostridia</taxon>
        <taxon>Lachnospirales</taxon>
        <taxon>Lachnospiraceae</taxon>
        <taxon>Murimonas</taxon>
    </lineage>
</organism>
<evidence type="ECO:0000256" key="11">
    <source>
        <dbReference type="ARBA" id="ARBA00023136"/>
    </source>
</evidence>
<dbReference type="Proteomes" id="UP000245412">
    <property type="component" value="Unassembled WGS sequence"/>
</dbReference>
<dbReference type="RefSeq" id="WP_109748037.1">
    <property type="nucleotide sequence ID" value="NZ_JANKBI010000015.1"/>
</dbReference>
<feature type="domain" description="Signal transduction histidine kinase internal region" evidence="14">
    <location>
        <begin position="376"/>
        <end position="454"/>
    </location>
</feature>